<name>A4T2L0_MYCGI</name>
<dbReference type="InterPro" id="IPR048037">
    <property type="entry name" value="DmmA-like_C"/>
</dbReference>
<reference evidence="2" key="2">
    <citation type="journal article" date="2013" name="PLoS ONE">
        <title>A Gene Expression Study of the Activities of Aromatic Ring-Cleavage Dioxygenases in Mycobacterium gilvum PYR-GCK to Changes in Salinity and pH during Pyrene Degradation.</title>
        <authorList>
            <person name="Badejo A.C."/>
            <person name="Badejo A.O."/>
            <person name="Shin K.H."/>
            <person name="Chai Y.G."/>
        </authorList>
    </citation>
    <scope>NUCLEOTIDE SEQUENCE [LARGE SCALE GENOMIC DNA]</scope>
    <source>
        <strain evidence="2">PYR-GCK</strain>
    </source>
</reference>
<sequence>MVTQPKRTTGFLKGNPVNLWCPERRHCPMSPALELTSVPGWAVTSTRPPADTSGRYWTVIAFGPAGNEVAREWSDDIYAAGRESGLRIHRIAEGDADEACAALVADLAEARVGWRLMLAGPASVCLRVRAKALECNIADDEMTIASTDTGGRDVQCVHCRTVTSVRADLEDVVPCTGCGRNLVVYYHVSRRQGAHLGFMIDAEEQVAS</sequence>
<dbReference type="Pfam" id="PF22289">
    <property type="entry name" value="DmmA-like_C"/>
    <property type="match status" value="1"/>
</dbReference>
<reference evidence="2" key="1">
    <citation type="submission" date="2007-04" db="EMBL/GenBank/DDBJ databases">
        <authorList>
            <consortium name="US DOE Joint Genome Institute"/>
            <person name="Copeland A."/>
            <person name="Lucas S."/>
            <person name="Lapidus A."/>
            <person name="Barry K."/>
            <person name="Detter J.C."/>
            <person name="Glavina del Rio T."/>
            <person name="Hammon N."/>
            <person name="Israni S."/>
            <person name="Dalin E."/>
            <person name="Tice H."/>
            <person name="Pitluck S."/>
            <person name="Chain P."/>
            <person name="Malfatti S."/>
            <person name="Shin M."/>
            <person name="Vergez L."/>
            <person name="Schmutz J."/>
            <person name="Larimer F."/>
            <person name="Land M."/>
            <person name="Hauser L."/>
            <person name="Kyrpides N."/>
            <person name="Mikhailova N."/>
            <person name="Miller C."/>
            <person name="Richardson P."/>
        </authorList>
    </citation>
    <scope>NUCLEOTIDE SEQUENCE</scope>
    <source>
        <strain evidence="2">PYR-GCK</strain>
    </source>
</reference>
<dbReference type="EMBL" id="CP000656">
    <property type="protein sequence ID" value="ABP45099.1"/>
    <property type="molecule type" value="Genomic_DNA"/>
</dbReference>
<feature type="domain" description="Dimethylamine monooxygenase subunit DmmA-like C-terminal" evidence="1">
    <location>
        <begin position="154"/>
        <end position="197"/>
    </location>
</feature>
<accession>A4T2L0</accession>
<gene>
    <name evidence="2" type="ordered locus">Mflv_2622</name>
</gene>
<evidence type="ECO:0000259" key="1">
    <source>
        <dbReference type="Pfam" id="PF22289"/>
    </source>
</evidence>
<proteinExistence type="predicted"/>
<dbReference type="KEGG" id="mgi:Mflv_2622"/>
<dbReference type="NCBIfam" id="NF041259">
    <property type="entry name" value="mono_DmmA_fam"/>
    <property type="match status" value="1"/>
</dbReference>
<evidence type="ECO:0000313" key="2">
    <source>
        <dbReference type="EMBL" id="ABP45099.1"/>
    </source>
</evidence>
<dbReference type="HOGENOM" id="CLU_114507_0_0_11"/>
<dbReference type="eggNOG" id="ENOG5030T00">
    <property type="taxonomic scope" value="Bacteria"/>
</dbReference>
<dbReference type="AlphaFoldDB" id="A4T2L0"/>
<dbReference type="STRING" id="350054.Mflv_2622"/>
<organism evidence="2">
    <name type="scientific">Mycolicibacterium gilvum (strain PYR-GCK)</name>
    <name type="common">Mycobacterium gilvum (strain PYR-GCK)</name>
    <dbReference type="NCBI Taxonomy" id="350054"/>
    <lineage>
        <taxon>Bacteria</taxon>
        <taxon>Bacillati</taxon>
        <taxon>Actinomycetota</taxon>
        <taxon>Actinomycetes</taxon>
        <taxon>Mycobacteriales</taxon>
        <taxon>Mycobacteriaceae</taxon>
        <taxon>Mycolicibacterium</taxon>
    </lineage>
</organism>
<protein>
    <recommendedName>
        <fullName evidence="1">Dimethylamine monooxygenase subunit DmmA-like C-terminal domain-containing protein</fullName>
    </recommendedName>
</protein>